<accession>H0EI33</accession>
<dbReference type="Proteomes" id="UP000005446">
    <property type="component" value="Unassembled WGS sequence"/>
</dbReference>
<reference evidence="1 2" key="1">
    <citation type="journal article" date="2012" name="Eukaryot. Cell">
        <title>Genome sequence of the fungus Glarea lozoyensis: the first genome sequence of a species from the Helotiaceae family.</title>
        <authorList>
            <person name="Youssar L."/>
            <person name="Gruening B.A."/>
            <person name="Erxleben A."/>
            <person name="Guenther S."/>
            <person name="Huettel W."/>
        </authorList>
    </citation>
    <scope>NUCLEOTIDE SEQUENCE [LARGE SCALE GENOMIC DNA]</scope>
    <source>
        <strain evidence="2">ATCC 74030 / MF5533</strain>
    </source>
</reference>
<dbReference type="AlphaFoldDB" id="H0EI33"/>
<comment type="caution">
    <text evidence="1">The sequence shown here is derived from an EMBL/GenBank/DDBJ whole genome shotgun (WGS) entry which is preliminary data.</text>
</comment>
<dbReference type="HOGENOM" id="CLU_3377225_0_0_1"/>
<evidence type="ECO:0000313" key="2">
    <source>
        <dbReference type="Proteomes" id="UP000005446"/>
    </source>
</evidence>
<name>H0EI33_GLAL7</name>
<dbReference type="EMBL" id="AGUE01000044">
    <property type="protein sequence ID" value="EHL01826.1"/>
    <property type="molecule type" value="Genomic_DNA"/>
</dbReference>
<sequence>MTKRTELGTNSEWIGGGWECLDKAESQSNLEAIK</sequence>
<protein>
    <submittedName>
        <fullName evidence="1">Uncharacterized protein</fullName>
    </submittedName>
</protein>
<dbReference type="InParanoid" id="H0EI33"/>
<organism evidence="1 2">
    <name type="scientific">Glarea lozoyensis (strain ATCC 74030 / MF5533)</name>
    <dbReference type="NCBI Taxonomy" id="1104152"/>
    <lineage>
        <taxon>Eukaryota</taxon>
        <taxon>Fungi</taxon>
        <taxon>Dikarya</taxon>
        <taxon>Ascomycota</taxon>
        <taxon>Pezizomycotina</taxon>
        <taxon>Leotiomycetes</taxon>
        <taxon>Helotiales</taxon>
        <taxon>Helotiaceae</taxon>
        <taxon>Glarea</taxon>
    </lineage>
</organism>
<keyword evidence="2" id="KW-1185">Reference proteome</keyword>
<proteinExistence type="predicted"/>
<evidence type="ECO:0000313" key="1">
    <source>
        <dbReference type="EMBL" id="EHL01826.1"/>
    </source>
</evidence>
<gene>
    <name evidence="1" type="ORF">M7I_2179</name>
</gene>